<dbReference type="EMBL" id="CP006718">
    <property type="protein sequence ID" value="AGV16198.1"/>
    <property type="molecule type" value="Genomic_DNA"/>
</dbReference>
<gene>
    <name evidence="1" type="ORF">N646_0365</name>
</gene>
<dbReference type="AlphaFoldDB" id="A0A2I3BZK8"/>
<dbReference type="Proteomes" id="UP000016714">
    <property type="component" value="Chromosome 1"/>
</dbReference>
<evidence type="ECO:0000313" key="1">
    <source>
        <dbReference type="EMBL" id="AGV16198.1"/>
    </source>
</evidence>
<reference evidence="1 2" key="1">
    <citation type="journal article" date="2015" name="Genome Announc.">
        <title>Complete genome sequence of Vibrio alginolyticus ATCC 17749.</title>
        <authorList>
            <person name="Liu X.F."/>
            <person name="Cao Y."/>
            <person name="Zhang H.L."/>
            <person name="Chen Y.J."/>
            <person name="Hu C.J."/>
        </authorList>
    </citation>
    <scope>NUCLEOTIDE SEQUENCE [LARGE SCALE GENOMIC DNA]</scope>
    <source>
        <strain evidence="2">ATCC 17749 / DSM 2171 / NBRC 15630 / NCIMB 1903 / NCTC 12160 / XII-53</strain>
    </source>
</reference>
<dbReference type="HOGENOM" id="CLU_2903055_0_0_6"/>
<evidence type="ECO:0000313" key="2">
    <source>
        <dbReference type="Proteomes" id="UP000016714"/>
    </source>
</evidence>
<name>A0A2I3BZK8_VIBAX</name>
<accession>A0A2I3BZK8</accession>
<organism evidence="1 2">
    <name type="scientific">Vibrio alginolyticus (strain ATCC 17749 / DSM 2171 / NBRC 15630 / NCIMB 1903 / NCTC 12160 / XII-53)</name>
    <dbReference type="NCBI Taxonomy" id="1219076"/>
    <lineage>
        <taxon>Bacteria</taxon>
        <taxon>Pseudomonadati</taxon>
        <taxon>Pseudomonadota</taxon>
        <taxon>Gammaproteobacteria</taxon>
        <taxon>Vibrionales</taxon>
        <taxon>Vibrionaceae</taxon>
        <taxon>Vibrio</taxon>
    </lineage>
</organism>
<sequence>MLKKVLALFAHGIAFEWRHTACDQPNWVAAGVGINTEKSSLSHFSLLAEKMVELNNSDVNVM</sequence>
<protein>
    <submittedName>
        <fullName evidence="1">Uncharacterized protein</fullName>
    </submittedName>
</protein>
<proteinExistence type="predicted"/>
<dbReference type="KEGG" id="vag:N646_0365"/>